<dbReference type="KEGG" id="parq:DSM112329_04137"/>
<dbReference type="RefSeq" id="WP_354698457.1">
    <property type="nucleotide sequence ID" value="NZ_CP114014.1"/>
</dbReference>
<protein>
    <recommendedName>
        <fullName evidence="2">ATP-binding protein</fullName>
    </recommendedName>
</protein>
<dbReference type="Gene3D" id="3.30.565.10">
    <property type="entry name" value="Histidine kinase-like ATPase, C-terminal domain"/>
    <property type="match status" value="1"/>
</dbReference>
<evidence type="ECO:0008006" key="2">
    <source>
        <dbReference type="Google" id="ProtNLM"/>
    </source>
</evidence>
<organism evidence="1">
    <name type="scientific">Paraconexibacter sp. AEG42_29</name>
    <dbReference type="NCBI Taxonomy" id="2997339"/>
    <lineage>
        <taxon>Bacteria</taxon>
        <taxon>Bacillati</taxon>
        <taxon>Actinomycetota</taxon>
        <taxon>Thermoleophilia</taxon>
        <taxon>Solirubrobacterales</taxon>
        <taxon>Paraconexibacteraceae</taxon>
        <taxon>Paraconexibacter</taxon>
    </lineage>
</organism>
<dbReference type="EMBL" id="CP114014">
    <property type="protein sequence ID" value="XAY07256.1"/>
    <property type="molecule type" value="Genomic_DNA"/>
</dbReference>
<dbReference type="AlphaFoldDB" id="A0AAU7AZS8"/>
<gene>
    <name evidence="1" type="ORF">DSM112329_04137</name>
</gene>
<dbReference type="InterPro" id="IPR036890">
    <property type="entry name" value="HATPase_C_sf"/>
</dbReference>
<evidence type="ECO:0000313" key="1">
    <source>
        <dbReference type="EMBL" id="XAY07256.1"/>
    </source>
</evidence>
<name>A0AAU7AZS8_9ACTN</name>
<proteinExistence type="predicted"/>
<reference evidence="1" key="1">
    <citation type="submission" date="2022-12" db="EMBL/GenBank/DDBJ databases">
        <title>Paraconexibacter alkalitolerans sp. nov. and Baekduia alba sp. nov., isolated from soil and emended description of the genera Paraconexibacter (Chun et al., 2020) and Baekduia (An et al., 2020).</title>
        <authorList>
            <person name="Vieira S."/>
            <person name="Huber K.J."/>
            <person name="Geppert A."/>
            <person name="Wolf J."/>
            <person name="Neumann-Schaal M."/>
            <person name="Muesken M."/>
            <person name="Overmann J."/>
        </authorList>
    </citation>
    <scope>NUCLEOTIDE SEQUENCE</scope>
    <source>
        <strain evidence="1">AEG42_29</strain>
    </source>
</reference>
<sequence>MITSSRVAAFPAVPQSVAAARQRISADVEDPDTARVVALLVSELVTTTLSDEDLRPTDTITIHTEPVDHGLRVTVCSSAAAATQDEPDADGRLTAGPTEIHRHGTPSGLGLKIVARMARRWGIASEHPGARAWFEVDDPS</sequence>
<accession>A0AAU7AZS8</accession>